<proteinExistence type="predicted"/>
<evidence type="ECO:0000313" key="2">
    <source>
        <dbReference type="Proteomes" id="UP001165960"/>
    </source>
</evidence>
<protein>
    <submittedName>
        <fullName evidence="1">Uncharacterized protein</fullName>
    </submittedName>
</protein>
<gene>
    <name evidence="1" type="ORF">DSO57_1012427</name>
</gene>
<reference evidence="1" key="1">
    <citation type="submission" date="2022-04" db="EMBL/GenBank/DDBJ databases">
        <title>Genome of the entomopathogenic fungus Entomophthora muscae.</title>
        <authorList>
            <person name="Elya C."/>
            <person name="Lovett B.R."/>
            <person name="Lee E."/>
            <person name="Macias A.M."/>
            <person name="Hajek A.E."/>
            <person name="De Bivort B.L."/>
            <person name="Kasson M.T."/>
            <person name="De Fine Licht H.H."/>
            <person name="Stajich J.E."/>
        </authorList>
    </citation>
    <scope>NUCLEOTIDE SEQUENCE</scope>
    <source>
        <strain evidence="1">Berkeley</strain>
    </source>
</reference>
<dbReference type="EMBL" id="QTSX02007144">
    <property type="protein sequence ID" value="KAJ9050668.1"/>
    <property type="molecule type" value="Genomic_DNA"/>
</dbReference>
<evidence type="ECO:0000313" key="1">
    <source>
        <dbReference type="EMBL" id="KAJ9050668.1"/>
    </source>
</evidence>
<name>A0ACC2RKQ3_9FUNG</name>
<accession>A0ACC2RKQ3</accession>
<keyword evidence="2" id="KW-1185">Reference proteome</keyword>
<dbReference type="Proteomes" id="UP001165960">
    <property type="component" value="Unassembled WGS sequence"/>
</dbReference>
<sequence>MFKAAFLKKFAMKDYNMVIMTELRNFKMTGAIKEYIAAYKDLPDQAPNTINFDKAGPQLDFYSGLPTHIRQQFDMTHCKGLQDAFLEEKCAAQKYDSLHVTNRQKESPTARKDPWL</sequence>
<comment type="caution">
    <text evidence="1">The sequence shown here is derived from an EMBL/GenBank/DDBJ whole genome shotgun (WGS) entry which is preliminary data.</text>
</comment>
<organism evidence="1 2">
    <name type="scientific">Entomophthora muscae</name>
    <dbReference type="NCBI Taxonomy" id="34485"/>
    <lineage>
        <taxon>Eukaryota</taxon>
        <taxon>Fungi</taxon>
        <taxon>Fungi incertae sedis</taxon>
        <taxon>Zoopagomycota</taxon>
        <taxon>Entomophthoromycotina</taxon>
        <taxon>Entomophthoromycetes</taxon>
        <taxon>Entomophthorales</taxon>
        <taxon>Entomophthoraceae</taxon>
        <taxon>Entomophthora</taxon>
    </lineage>
</organism>